<dbReference type="Pfam" id="PF13649">
    <property type="entry name" value="Methyltransf_25"/>
    <property type="match status" value="1"/>
</dbReference>
<proteinExistence type="predicted"/>
<dbReference type="EMBL" id="KZ989243">
    <property type="protein sequence ID" value="RKP27248.1"/>
    <property type="molecule type" value="Genomic_DNA"/>
</dbReference>
<dbReference type="GO" id="GO:0032259">
    <property type="term" value="P:methylation"/>
    <property type="evidence" value="ECO:0007669"/>
    <property type="project" value="UniProtKB-KW"/>
</dbReference>
<dbReference type="CDD" id="cd02440">
    <property type="entry name" value="AdoMet_MTases"/>
    <property type="match status" value="1"/>
</dbReference>
<dbReference type="OrthoDB" id="2013972at2759"/>
<evidence type="ECO:0000259" key="1">
    <source>
        <dbReference type="Pfam" id="PF13649"/>
    </source>
</evidence>
<organism evidence="2 3">
    <name type="scientific">Syncephalis pseudoplumigaleata</name>
    <dbReference type="NCBI Taxonomy" id="1712513"/>
    <lineage>
        <taxon>Eukaryota</taxon>
        <taxon>Fungi</taxon>
        <taxon>Fungi incertae sedis</taxon>
        <taxon>Zoopagomycota</taxon>
        <taxon>Zoopagomycotina</taxon>
        <taxon>Zoopagomycetes</taxon>
        <taxon>Zoopagales</taxon>
        <taxon>Piptocephalidaceae</taxon>
        <taxon>Syncephalis</taxon>
    </lineage>
</organism>
<keyword evidence="3" id="KW-1185">Reference proteome</keyword>
<dbReference type="InterPro" id="IPR029063">
    <property type="entry name" value="SAM-dependent_MTases_sf"/>
</dbReference>
<evidence type="ECO:0000313" key="2">
    <source>
        <dbReference type="EMBL" id="RKP27248.1"/>
    </source>
</evidence>
<dbReference type="GO" id="GO:0008168">
    <property type="term" value="F:methyltransferase activity"/>
    <property type="evidence" value="ECO:0007669"/>
    <property type="project" value="UniProtKB-KW"/>
</dbReference>
<sequence>IMGRRYHNVQTAPYCLPNDAEEADRLDQQHYILRALFGKNHLAPIDRPAYALDIGCGTGTWQMEMAAEFPSTEFIGIDISPIQPSTCLPANCHFEIANMLEDLPFADERFDYVHQRLTSFGLSEEKLDILLSEHARVCSPGGWLELLETDWEPRDGGEAAAVWGDYLRRLCEKRGCNPRAIFELVPSIELAGFTDVRRLMVQVPLGGWGGMIGTQARKIIFQAWEALRGPMLEHGVATSEEIDEALVSLDAELDEH</sequence>
<keyword evidence="2" id="KW-0489">Methyltransferase</keyword>
<feature type="non-terminal residue" evidence="2">
    <location>
        <position position="256"/>
    </location>
</feature>
<accession>A0A4P9Z4A0</accession>
<dbReference type="InterPro" id="IPR041698">
    <property type="entry name" value="Methyltransf_25"/>
</dbReference>
<feature type="domain" description="Methyltransferase" evidence="1">
    <location>
        <begin position="52"/>
        <end position="142"/>
    </location>
</feature>
<feature type="non-terminal residue" evidence="2">
    <location>
        <position position="1"/>
    </location>
</feature>
<evidence type="ECO:0000313" key="3">
    <source>
        <dbReference type="Proteomes" id="UP000278143"/>
    </source>
</evidence>
<keyword evidence="2" id="KW-0808">Transferase</keyword>
<protein>
    <submittedName>
        <fullName evidence="2">S-adenosyl-L-methionine-dependent methyltransferase</fullName>
    </submittedName>
</protein>
<dbReference type="PANTHER" id="PTHR43591:SF24">
    <property type="entry name" value="2-METHOXY-6-POLYPRENYL-1,4-BENZOQUINOL METHYLASE, MITOCHONDRIAL"/>
    <property type="match status" value="1"/>
</dbReference>
<dbReference type="Gene3D" id="3.40.50.150">
    <property type="entry name" value="Vaccinia Virus protein VP39"/>
    <property type="match status" value="1"/>
</dbReference>
<dbReference type="PANTHER" id="PTHR43591">
    <property type="entry name" value="METHYLTRANSFERASE"/>
    <property type="match status" value="1"/>
</dbReference>
<dbReference type="Proteomes" id="UP000278143">
    <property type="component" value="Unassembled WGS sequence"/>
</dbReference>
<gene>
    <name evidence="2" type="ORF">SYNPS1DRAFT_10057</name>
</gene>
<name>A0A4P9Z4A0_9FUNG</name>
<reference evidence="3" key="1">
    <citation type="journal article" date="2018" name="Nat. Microbiol.">
        <title>Leveraging single-cell genomics to expand the fungal tree of life.</title>
        <authorList>
            <person name="Ahrendt S.R."/>
            <person name="Quandt C.A."/>
            <person name="Ciobanu D."/>
            <person name="Clum A."/>
            <person name="Salamov A."/>
            <person name="Andreopoulos B."/>
            <person name="Cheng J.F."/>
            <person name="Woyke T."/>
            <person name="Pelin A."/>
            <person name="Henrissat B."/>
            <person name="Reynolds N.K."/>
            <person name="Benny G.L."/>
            <person name="Smith M.E."/>
            <person name="James T.Y."/>
            <person name="Grigoriev I.V."/>
        </authorList>
    </citation>
    <scope>NUCLEOTIDE SEQUENCE [LARGE SCALE GENOMIC DNA]</scope>
    <source>
        <strain evidence="3">Benny S71-1</strain>
    </source>
</reference>
<dbReference type="SUPFAM" id="SSF53335">
    <property type="entry name" value="S-adenosyl-L-methionine-dependent methyltransferases"/>
    <property type="match status" value="1"/>
</dbReference>
<dbReference type="AlphaFoldDB" id="A0A4P9Z4A0"/>